<name>A0ABT0CZW0_9HYPH</name>
<dbReference type="RefSeq" id="WP_245136502.1">
    <property type="nucleotide sequence ID" value="NZ_CP128477.1"/>
</dbReference>
<accession>A0ABT0CZW0</accession>
<dbReference type="Gene3D" id="3.40.50.12780">
    <property type="entry name" value="N-terminal domain of ligase-like"/>
    <property type="match status" value="1"/>
</dbReference>
<sequence length="443" mass="49076">MDSFKQKIASNAQLLAAPLRLLPNDLRIGKGYSVASRAIRAEGRLSPEAQHQQAFSHLKTIVNFAFSQIPFYRDFYNERAFDPSQLKEPDDWKLVPIVSKEDFQGVSLERRCAQGASGPIANTGGTSGRPLSFRLPEDASGIEWAHMHALWKARGYSPSALKLRIGGTHFASNEAFRYHPRHNELIVNSNCPLSLVSREILRQAGRYCVRWVHGYPSMVAEFAKALVTEDLQGAALFRGRLHGVLLGSEYPAPVYRDAIANGLSANILSWYGHSEMAILAGETAQGVYRSMPTYGFAEAVESGEGRRARLVCSSLHNRTHPFIRYDTGDIVESIATIGATLTFRITEGRIGDYVLDQRNRRLGLTSIIFGRHHSAFDDINHVQVAQRSPGHMTLLIVPRHQDVSISNLASGFDFSGLDLDWNIELVKAPVRSAAGKVKLKLDA</sequence>
<dbReference type="PANTHER" id="PTHR36932">
    <property type="entry name" value="CAPSULAR POLYSACCHARIDE BIOSYNTHESIS PROTEIN"/>
    <property type="match status" value="1"/>
</dbReference>
<proteinExistence type="predicted"/>
<keyword evidence="2" id="KW-1185">Reference proteome</keyword>
<dbReference type="InterPro" id="IPR053158">
    <property type="entry name" value="CapK_Type1_Caps_Biosynth"/>
</dbReference>
<gene>
    <name evidence="1" type="ORF">MKJ03_10215</name>
</gene>
<dbReference type="Proteomes" id="UP001522662">
    <property type="component" value="Unassembled WGS sequence"/>
</dbReference>
<dbReference type="PANTHER" id="PTHR36932:SF1">
    <property type="entry name" value="CAPSULAR POLYSACCHARIDE BIOSYNTHESIS PROTEIN"/>
    <property type="match status" value="1"/>
</dbReference>
<organism evidence="1 2">
    <name type="scientific">Peteryoungia algae</name>
    <dbReference type="NCBI Taxonomy" id="2919917"/>
    <lineage>
        <taxon>Bacteria</taxon>
        <taxon>Pseudomonadati</taxon>
        <taxon>Pseudomonadota</taxon>
        <taxon>Alphaproteobacteria</taxon>
        <taxon>Hyphomicrobiales</taxon>
        <taxon>Rhizobiaceae</taxon>
        <taxon>Peteryoungia</taxon>
    </lineage>
</organism>
<comment type="caution">
    <text evidence="1">The sequence shown here is derived from an EMBL/GenBank/DDBJ whole genome shotgun (WGS) entry which is preliminary data.</text>
</comment>
<dbReference type="InterPro" id="IPR042099">
    <property type="entry name" value="ANL_N_sf"/>
</dbReference>
<evidence type="ECO:0000313" key="1">
    <source>
        <dbReference type="EMBL" id="MCJ8238705.1"/>
    </source>
</evidence>
<dbReference type="EMBL" id="JALAYX010000002">
    <property type="protein sequence ID" value="MCJ8238705.1"/>
    <property type="molecule type" value="Genomic_DNA"/>
</dbReference>
<reference evidence="1 2" key="1">
    <citation type="submission" date="2022-03" db="EMBL/GenBank/DDBJ databases">
        <title>Rhizobium SSM4.3 sp. nov., isolated from Sediment (Gouqi Island).</title>
        <authorList>
            <person name="Chen G."/>
        </authorList>
    </citation>
    <scope>NUCLEOTIDE SEQUENCE [LARGE SCALE GENOMIC DNA]</scope>
    <source>
        <strain evidence="1 2">SSM4.3</strain>
        <plasmid evidence="1">unnamed</plasmid>
    </source>
</reference>
<keyword evidence="1" id="KW-0614">Plasmid</keyword>
<protein>
    <recommendedName>
        <fullName evidence="3">Phenylacetate-CoA ligase</fullName>
    </recommendedName>
</protein>
<geneLocation type="plasmid" evidence="1">
    <name>unnamed</name>
</geneLocation>
<evidence type="ECO:0008006" key="3">
    <source>
        <dbReference type="Google" id="ProtNLM"/>
    </source>
</evidence>
<evidence type="ECO:0000313" key="2">
    <source>
        <dbReference type="Proteomes" id="UP001522662"/>
    </source>
</evidence>